<dbReference type="Proteomes" id="UP000321424">
    <property type="component" value="Unassembled WGS sequence"/>
</dbReference>
<dbReference type="RefSeq" id="WP_246180679.1">
    <property type="nucleotide sequence ID" value="NZ_BJXA01000002.1"/>
</dbReference>
<evidence type="ECO:0000256" key="1">
    <source>
        <dbReference type="SAM" id="MobiDB-lite"/>
    </source>
</evidence>
<dbReference type="Gene3D" id="3.40.1520.20">
    <property type="match status" value="1"/>
</dbReference>
<dbReference type="EMBL" id="BJXA01000002">
    <property type="protein sequence ID" value="GEM36110.1"/>
    <property type="molecule type" value="Genomic_DNA"/>
</dbReference>
<accession>A0A511M657</accession>
<dbReference type="InterPro" id="IPR007055">
    <property type="entry name" value="BON_dom"/>
</dbReference>
<keyword evidence="4" id="KW-1185">Reference proteome</keyword>
<evidence type="ECO:0000313" key="3">
    <source>
        <dbReference type="EMBL" id="GEM36110.1"/>
    </source>
</evidence>
<reference evidence="3 4" key="1">
    <citation type="submission" date="2019-07" db="EMBL/GenBank/DDBJ databases">
        <title>Whole genome shotgun sequence of Nocardia ninae NBRC 108245.</title>
        <authorList>
            <person name="Hosoyama A."/>
            <person name="Uohara A."/>
            <person name="Ohji S."/>
            <person name="Ichikawa N."/>
        </authorList>
    </citation>
    <scope>NUCLEOTIDE SEQUENCE [LARGE SCALE GENOMIC DNA]</scope>
    <source>
        <strain evidence="3 4">NBRC 108245</strain>
    </source>
</reference>
<organism evidence="3 4">
    <name type="scientific">Nocardia ninae NBRC 108245</name>
    <dbReference type="NCBI Taxonomy" id="1210091"/>
    <lineage>
        <taxon>Bacteria</taxon>
        <taxon>Bacillati</taxon>
        <taxon>Actinomycetota</taxon>
        <taxon>Actinomycetes</taxon>
        <taxon>Mycobacteriales</taxon>
        <taxon>Nocardiaceae</taxon>
        <taxon>Nocardia</taxon>
    </lineage>
</organism>
<comment type="caution">
    <text evidence="3">The sequence shown here is derived from an EMBL/GenBank/DDBJ whole genome shotgun (WGS) entry which is preliminary data.</text>
</comment>
<evidence type="ECO:0000313" key="4">
    <source>
        <dbReference type="Proteomes" id="UP000321424"/>
    </source>
</evidence>
<dbReference type="PROSITE" id="PS50914">
    <property type="entry name" value="BON"/>
    <property type="match status" value="1"/>
</dbReference>
<gene>
    <name evidence="3" type="ORF">NN4_06290</name>
</gene>
<evidence type="ECO:0000259" key="2">
    <source>
        <dbReference type="PROSITE" id="PS50914"/>
    </source>
</evidence>
<dbReference type="AlphaFoldDB" id="A0A511M657"/>
<protein>
    <recommendedName>
        <fullName evidence="2">BON domain-containing protein</fullName>
    </recommendedName>
</protein>
<name>A0A511M657_9NOCA</name>
<dbReference type="Pfam" id="PF04972">
    <property type="entry name" value="BON"/>
    <property type="match status" value="1"/>
</dbReference>
<sequence>MEQPQYLVAHLRRALAEDPRTAELGIGVTIRGDVVVLGGEVSTEERKQQLETIVREQLPQARIHNDVHVTRPGAPADSEALGSTDSERG</sequence>
<feature type="region of interest" description="Disordered" evidence="1">
    <location>
        <begin position="65"/>
        <end position="89"/>
    </location>
</feature>
<feature type="domain" description="BON" evidence="2">
    <location>
        <begin position="3"/>
        <end position="71"/>
    </location>
</feature>
<proteinExistence type="predicted"/>